<accession>A0A9K3KIG3</accession>
<keyword evidence="4" id="KW-1185">Reference proteome</keyword>
<feature type="chain" id="PRO_5039955697" evidence="2">
    <location>
        <begin position="21"/>
        <end position="79"/>
    </location>
</feature>
<feature type="signal peptide" evidence="2">
    <location>
        <begin position="1"/>
        <end position="20"/>
    </location>
</feature>
<dbReference type="EMBL" id="JAGRRH010000023">
    <property type="protein sequence ID" value="KAG7344327.1"/>
    <property type="molecule type" value="Genomic_DNA"/>
</dbReference>
<dbReference type="AlphaFoldDB" id="A0A9K3KIG3"/>
<gene>
    <name evidence="3" type="ORF">IV203_022335</name>
</gene>
<evidence type="ECO:0000313" key="4">
    <source>
        <dbReference type="Proteomes" id="UP000693970"/>
    </source>
</evidence>
<feature type="region of interest" description="Disordered" evidence="1">
    <location>
        <begin position="28"/>
        <end position="49"/>
    </location>
</feature>
<dbReference type="Proteomes" id="UP000693970">
    <property type="component" value="Unassembled WGS sequence"/>
</dbReference>
<reference evidence="3" key="2">
    <citation type="submission" date="2021-04" db="EMBL/GenBank/DDBJ databases">
        <authorList>
            <person name="Podell S."/>
        </authorList>
    </citation>
    <scope>NUCLEOTIDE SEQUENCE</scope>
    <source>
        <strain evidence="3">Hildebrandi</strain>
    </source>
</reference>
<proteinExistence type="predicted"/>
<sequence length="79" mass="8583">MKVAIAIIAALAITISSVSAFAPLSAASRSPRRTAVFSSEPETEDEEGLDLNLEEMFDMFDAADKEESFDDAIKKVKKD</sequence>
<protein>
    <submittedName>
        <fullName evidence="3">Uncharacterized protein</fullName>
    </submittedName>
</protein>
<name>A0A9K3KIG3_9STRA</name>
<comment type="caution">
    <text evidence="3">The sequence shown here is derived from an EMBL/GenBank/DDBJ whole genome shotgun (WGS) entry which is preliminary data.</text>
</comment>
<reference evidence="3" key="1">
    <citation type="journal article" date="2021" name="Sci. Rep.">
        <title>Diploid genomic architecture of Nitzschia inconspicua, an elite biomass production diatom.</title>
        <authorList>
            <person name="Oliver A."/>
            <person name="Podell S."/>
            <person name="Pinowska A."/>
            <person name="Traller J.C."/>
            <person name="Smith S.R."/>
            <person name="McClure R."/>
            <person name="Beliaev A."/>
            <person name="Bohutskyi P."/>
            <person name="Hill E.A."/>
            <person name="Rabines A."/>
            <person name="Zheng H."/>
            <person name="Allen L.Z."/>
            <person name="Kuo A."/>
            <person name="Grigoriev I.V."/>
            <person name="Allen A.E."/>
            <person name="Hazlebeck D."/>
            <person name="Allen E.E."/>
        </authorList>
    </citation>
    <scope>NUCLEOTIDE SEQUENCE</scope>
    <source>
        <strain evidence="3">Hildebrandi</strain>
    </source>
</reference>
<evidence type="ECO:0000256" key="1">
    <source>
        <dbReference type="SAM" id="MobiDB-lite"/>
    </source>
</evidence>
<evidence type="ECO:0000313" key="3">
    <source>
        <dbReference type="EMBL" id="KAG7344327.1"/>
    </source>
</evidence>
<organism evidence="3 4">
    <name type="scientific">Nitzschia inconspicua</name>
    <dbReference type="NCBI Taxonomy" id="303405"/>
    <lineage>
        <taxon>Eukaryota</taxon>
        <taxon>Sar</taxon>
        <taxon>Stramenopiles</taxon>
        <taxon>Ochrophyta</taxon>
        <taxon>Bacillariophyta</taxon>
        <taxon>Bacillariophyceae</taxon>
        <taxon>Bacillariophycidae</taxon>
        <taxon>Bacillariales</taxon>
        <taxon>Bacillariaceae</taxon>
        <taxon>Nitzschia</taxon>
    </lineage>
</organism>
<evidence type="ECO:0000256" key="2">
    <source>
        <dbReference type="SAM" id="SignalP"/>
    </source>
</evidence>
<keyword evidence="2" id="KW-0732">Signal</keyword>